<dbReference type="Proteomes" id="UP000515838">
    <property type="component" value="Chromosome"/>
</dbReference>
<keyword evidence="3" id="KW-0046">Antibiotic resistance</keyword>
<evidence type="ECO:0000256" key="3">
    <source>
        <dbReference type="ARBA" id="ARBA00023251"/>
    </source>
</evidence>
<dbReference type="InterPro" id="IPR029068">
    <property type="entry name" value="Glyas_Bleomycin-R_OHBP_Dase"/>
</dbReference>
<dbReference type="AlphaFoldDB" id="A0A7G9T8Q5"/>
<dbReference type="SUPFAM" id="SSF54593">
    <property type="entry name" value="Glyoxalase/Bleomycin resistance protein/Dihydroxybiphenyl dioxygenase"/>
    <property type="match status" value="1"/>
</dbReference>
<evidence type="ECO:0000313" key="5">
    <source>
        <dbReference type="EMBL" id="QNN76480.1"/>
    </source>
</evidence>
<dbReference type="InterPro" id="IPR000335">
    <property type="entry name" value="Bleomycin-R"/>
</dbReference>
<accession>A0A7G9T8Q5</accession>
<dbReference type="RefSeq" id="WP_187572275.1">
    <property type="nucleotide sequence ID" value="NZ_CP060731.1"/>
</dbReference>
<gene>
    <name evidence="5" type="ORF">IAE60_11010</name>
</gene>
<organism evidence="5 6">
    <name type="scientific">Pseudoxanthomonas mexicana</name>
    <dbReference type="NCBI Taxonomy" id="128785"/>
    <lineage>
        <taxon>Bacteria</taxon>
        <taxon>Pseudomonadati</taxon>
        <taxon>Pseudomonadota</taxon>
        <taxon>Gammaproteobacteria</taxon>
        <taxon>Lysobacterales</taxon>
        <taxon>Lysobacteraceae</taxon>
        <taxon>Pseudoxanthomonas</taxon>
    </lineage>
</organism>
<evidence type="ECO:0000259" key="4">
    <source>
        <dbReference type="PROSITE" id="PS51819"/>
    </source>
</evidence>
<dbReference type="InterPro" id="IPR004360">
    <property type="entry name" value="Glyas_Fos-R_dOase_dom"/>
</dbReference>
<sequence length="116" mass="13417">MPQIIPMQPVRHLPRAIAFYEKLGFTLEDRRDDWGWAKLRWGDCQVMLDQSINVNPDAPRGAVLYLYPDDISVFHAQVRANGLDVPELETTFYGMREFRIDDPDGNRLWIGQVEAA</sequence>
<dbReference type="PROSITE" id="PS51819">
    <property type="entry name" value="VOC"/>
    <property type="match status" value="1"/>
</dbReference>
<dbReference type="Gene3D" id="3.10.180.10">
    <property type="entry name" value="2,3-Dihydroxybiphenyl 1,2-Dioxygenase, domain 1"/>
    <property type="match status" value="1"/>
</dbReference>
<evidence type="ECO:0000256" key="1">
    <source>
        <dbReference type="ARBA" id="ARBA00011051"/>
    </source>
</evidence>
<dbReference type="Pfam" id="PF00903">
    <property type="entry name" value="Glyoxalase"/>
    <property type="match status" value="1"/>
</dbReference>
<evidence type="ECO:0000313" key="6">
    <source>
        <dbReference type="Proteomes" id="UP000515838"/>
    </source>
</evidence>
<name>A0A7G9T8Q5_PSEMX</name>
<dbReference type="InterPro" id="IPR037523">
    <property type="entry name" value="VOC_core"/>
</dbReference>
<dbReference type="CDD" id="cd08349">
    <property type="entry name" value="BLMA_like"/>
    <property type="match status" value="1"/>
</dbReference>
<dbReference type="GO" id="GO:0046677">
    <property type="term" value="P:response to antibiotic"/>
    <property type="evidence" value="ECO:0007669"/>
    <property type="project" value="UniProtKB-KW"/>
</dbReference>
<reference evidence="5 6" key="1">
    <citation type="submission" date="2020-08" db="EMBL/GenBank/DDBJ databases">
        <title>Streptomycin Non-resistant strain, P. mexicana.</title>
        <authorList>
            <person name="Ganesh-Kumar S."/>
            <person name="Zhe T."/>
            <person name="Yu Z."/>
            <person name="Min Y."/>
        </authorList>
    </citation>
    <scope>NUCLEOTIDE SEQUENCE [LARGE SCALE GENOMIC DNA]</scope>
    <source>
        <strain evidence="5 6">GTZY2</strain>
    </source>
</reference>
<proteinExistence type="inferred from homology"/>
<comment type="similarity">
    <text evidence="1">Belongs to the bleomycin resistance protein family.</text>
</comment>
<dbReference type="GeneID" id="81471503"/>
<dbReference type="EMBL" id="CP060731">
    <property type="protein sequence ID" value="QNN76480.1"/>
    <property type="molecule type" value="Genomic_DNA"/>
</dbReference>
<evidence type="ECO:0000256" key="2">
    <source>
        <dbReference type="ARBA" id="ARBA00021572"/>
    </source>
</evidence>
<protein>
    <recommendedName>
        <fullName evidence="2">Bleomycin resistance protein</fullName>
    </recommendedName>
</protein>
<feature type="domain" description="VOC" evidence="4">
    <location>
        <begin position="1"/>
        <end position="113"/>
    </location>
</feature>